<evidence type="ECO:0000256" key="1">
    <source>
        <dbReference type="SAM" id="SignalP"/>
    </source>
</evidence>
<name>I3T0J3_LOTJA</name>
<dbReference type="EMBL" id="BT146241">
    <property type="protein sequence ID" value="AFK46035.1"/>
    <property type="molecule type" value="mRNA"/>
</dbReference>
<accession>I3T0J3</accession>
<proteinExistence type="evidence at transcript level"/>
<keyword evidence="1" id="KW-0732">Signal</keyword>
<dbReference type="AlphaFoldDB" id="I3T0J3"/>
<evidence type="ECO:0008006" key="3">
    <source>
        <dbReference type="Google" id="ProtNLM"/>
    </source>
</evidence>
<feature type="chain" id="PRO_5003678925" description="Secreted protein" evidence="1">
    <location>
        <begin position="28"/>
        <end position="82"/>
    </location>
</feature>
<evidence type="ECO:0000313" key="2">
    <source>
        <dbReference type="EMBL" id="AFK46035.1"/>
    </source>
</evidence>
<protein>
    <recommendedName>
        <fullName evidence="3">Secreted protein</fullName>
    </recommendedName>
</protein>
<feature type="signal peptide" evidence="1">
    <location>
        <begin position="1"/>
        <end position="27"/>
    </location>
</feature>
<reference evidence="2" key="1">
    <citation type="submission" date="2012-05" db="EMBL/GenBank/DDBJ databases">
        <authorList>
            <person name="Krishnakumar V."/>
            <person name="Cheung F."/>
            <person name="Xiao Y."/>
            <person name="Chan A."/>
            <person name="Moskal W.A."/>
            <person name="Town C.D."/>
        </authorList>
    </citation>
    <scope>NUCLEOTIDE SEQUENCE</scope>
</reference>
<organism evidence="2">
    <name type="scientific">Lotus japonicus</name>
    <name type="common">Lotus corniculatus var. japonicus</name>
    <dbReference type="NCBI Taxonomy" id="34305"/>
    <lineage>
        <taxon>Eukaryota</taxon>
        <taxon>Viridiplantae</taxon>
        <taxon>Streptophyta</taxon>
        <taxon>Embryophyta</taxon>
        <taxon>Tracheophyta</taxon>
        <taxon>Spermatophyta</taxon>
        <taxon>Magnoliopsida</taxon>
        <taxon>eudicotyledons</taxon>
        <taxon>Gunneridae</taxon>
        <taxon>Pentapetalae</taxon>
        <taxon>rosids</taxon>
        <taxon>fabids</taxon>
        <taxon>Fabales</taxon>
        <taxon>Fabaceae</taxon>
        <taxon>Papilionoideae</taxon>
        <taxon>50 kb inversion clade</taxon>
        <taxon>NPAAA clade</taxon>
        <taxon>Hologalegina</taxon>
        <taxon>robinioid clade</taxon>
        <taxon>Loteae</taxon>
        <taxon>Lotus</taxon>
    </lineage>
</organism>
<sequence>MSFWLMMLTRLILVVYLCHLIIPFPRAQEAMLVMKELERRGAILGTTTVSLTMELRLRDLIRSDERVLLGLRRTQIVSSWFG</sequence>